<dbReference type="Pfam" id="PF25589">
    <property type="entry name" value="DUF7935"/>
    <property type="match status" value="1"/>
</dbReference>
<gene>
    <name evidence="2" type="ORF">EWM59_00065</name>
</gene>
<keyword evidence="1" id="KW-0472">Membrane</keyword>
<feature type="transmembrane region" description="Helical" evidence="1">
    <location>
        <begin position="7"/>
        <end position="29"/>
    </location>
</feature>
<dbReference type="AlphaFoldDB" id="A0A4Q5M591"/>
<keyword evidence="1" id="KW-1133">Transmembrane helix</keyword>
<name>A0A4Q5M591_9BACT</name>
<sequence length="174" mass="20198">MALLTELLKILIPVAAVLYGMYLTVQTFLQKQFEQKQLEIKQKNSELVTPLRLQAYERMTLFLERITPNNLLVRLGNSGMQVLDFQQLLLREIREEFNHNLSQQVYLSHEAWEKIRQAMNEVVALLNTSAGDLATDAPAIDLSKRVFERVITENKQPTTDALKFLKEEIQTMFM</sequence>
<dbReference type="RefSeq" id="WP_130019101.1">
    <property type="nucleotide sequence ID" value="NZ_SEWF01000001.1"/>
</dbReference>
<keyword evidence="1" id="KW-0812">Transmembrane</keyword>
<evidence type="ECO:0000313" key="2">
    <source>
        <dbReference type="EMBL" id="RYU97551.1"/>
    </source>
</evidence>
<dbReference type="Proteomes" id="UP000293162">
    <property type="component" value="Unassembled WGS sequence"/>
</dbReference>
<evidence type="ECO:0000313" key="3">
    <source>
        <dbReference type="Proteomes" id="UP000293162"/>
    </source>
</evidence>
<proteinExistence type="predicted"/>
<protein>
    <submittedName>
        <fullName evidence="2">Uncharacterized protein</fullName>
    </submittedName>
</protein>
<evidence type="ECO:0000256" key="1">
    <source>
        <dbReference type="SAM" id="Phobius"/>
    </source>
</evidence>
<keyword evidence="3" id="KW-1185">Reference proteome</keyword>
<dbReference type="InterPro" id="IPR057695">
    <property type="entry name" value="DUF7935"/>
</dbReference>
<dbReference type="OrthoDB" id="1493032at2"/>
<dbReference type="EMBL" id="SEWF01000001">
    <property type="protein sequence ID" value="RYU97551.1"/>
    <property type="molecule type" value="Genomic_DNA"/>
</dbReference>
<comment type="caution">
    <text evidence="2">The sequence shown here is derived from an EMBL/GenBank/DDBJ whole genome shotgun (WGS) entry which is preliminary data.</text>
</comment>
<organism evidence="2 3">
    <name type="scientific">Emticicia agri</name>
    <dbReference type="NCBI Taxonomy" id="2492393"/>
    <lineage>
        <taxon>Bacteria</taxon>
        <taxon>Pseudomonadati</taxon>
        <taxon>Bacteroidota</taxon>
        <taxon>Cytophagia</taxon>
        <taxon>Cytophagales</taxon>
        <taxon>Leadbetterellaceae</taxon>
        <taxon>Emticicia</taxon>
    </lineage>
</organism>
<reference evidence="2 3" key="1">
    <citation type="submission" date="2019-02" db="EMBL/GenBank/DDBJ databases">
        <title>Bacterial novel species Emticicia sp. 17J42-9 isolated from soil.</title>
        <authorList>
            <person name="Jung H.-Y."/>
        </authorList>
    </citation>
    <scope>NUCLEOTIDE SEQUENCE [LARGE SCALE GENOMIC DNA]</scope>
    <source>
        <strain evidence="2 3">17J42-9</strain>
    </source>
</reference>
<accession>A0A4Q5M591</accession>